<dbReference type="EMBL" id="GL883077">
    <property type="protein sequence ID" value="EGF91926.1"/>
    <property type="molecule type" value="Genomic_DNA"/>
</dbReference>
<evidence type="ECO:0000259" key="1">
    <source>
        <dbReference type="PROSITE" id="PS50987"/>
    </source>
</evidence>
<dbReference type="PANTHER" id="PTHR38600">
    <property type="entry name" value="TRANSCRIPTIONAL REGULATORY PROTEIN"/>
    <property type="match status" value="1"/>
</dbReference>
<dbReference type="Pfam" id="PF12840">
    <property type="entry name" value="HTH_20"/>
    <property type="match status" value="1"/>
</dbReference>
<dbReference type="InterPro" id="IPR036388">
    <property type="entry name" value="WH-like_DNA-bd_sf"/>
</dbReference>
<reference evidence="3" key="1">
    <citation type="submission" date="2011-03" db="EMBL/GenBank/DDBJ databases">
        <title>Draft genome sequence of Brevundimonas diminuta.</title>
        <authorList>
            <person name="Brown P.J.B."/>
            <person name="Buechlein A."/>
            <person name="Hemmerich C."/>
            <person name="Brun Y.V."/>
        </authorList>
    </citation>
    <scope>NUCLEOTIDE SEQUENCE [LARGE SCALE GENOMIC DNA]</scope>
    <source>
        <strain evidence="3">C19</strain>
    </source>
</reference>
<dbReference type="InterPro" id="IPR011991">
    <property type="entry name" value="ArsR-like_HTH"/>
</dbReference>
<evidence type="ECO:0000313" key="3">
    <source>
        <dbReference type="Proteomes" id="UP000006512"/>
    </source>
</evidence>
<dbReference type="eggNOG" id="COG0640">
    <property type="taxonomic scope" value="Bacteria"/>
</dbReference>
<dbReference type="RefSeq" id="WP_006271094.1">
    <property type="nucleotide sequence ID" value="NZ_GL883077.1"/>
</dbReference>
<dbReference type="InterPro" id="IPR036390">
    <property type="entry name" value="WH_DNA-bd_sf"/>
</dbReference>
<dbReference type="AlphaFoldDB" id="F4QJ95"/>
<dbReference type="PROSITE" id="PS50987">
    <property type="entry name" value="HTH_ARSR_2"/>
    <property type="match status" value="1"/>
</dbReference>
<dbReference type="InterPro" id="IPR001845">
    <property type="entry name" value="HTH_ArsR_DNA-bd_dom"/>
</dbReference>
<protein>
    <submittedName>
        <fullName evidence="2">ArsR family transcriptional regulator</fullName>
    </submittedName>
</protein>
<dbReference type="SMART" id="SM00418">
    <property type="entry name" value="HTH_ARSR"/>
    <property type="match status" value="1"/>
</dbReference>
<dbReference type="STRING" id="715226.ABI_03580"/>
<dbReference type="PRINTS" id="PR00778">
    <property type="entry name" value="HTHARSR"/>
</dbReference>
<feature type="domain" description="HTH arsR-type" evidence="1">
    <location>
        <begin position="1"/>
        <end position="90"/>
    </location>
</feature>
<dbReference type="SUPFAM" id="SSF46785">
    <property type="entry name" value="Winged helix' DNA-binding domain"/>
    <property type="match status" value="1"/>
</dbReference>
<organism evidence="2 3">
    <name type="scientific">Asticcacaulis biprosthecium C19</name>
    <dbReference type="NCBI Taxonomy" id="715226"/>
    <lineage>
        <taxon>Bacteria</taxon>
        <taxon>Pseudomonadati</taxon>
        <taxon>Pseudomonadota</taxon>
        <taxon>Alphaproteobacteria</taxon>
        <taxon>Caulobacterales</taxon>
        <taxon>Caulobacteraceae</taxon>
        <taxon>Asticcacaulis</taxon>
    </lineage>
</organism>
<name>F4QJ95_9CAUL</name>
<dbReference type="CDD" id="cd00090">
    <property type="entry name" value="HTH_ARSR"/>
    <property type="match status" value="1"/>
</dbReference>
<proteinExistence type="predicted"/>
<dbReference type="HOGENOM" id="CLU_097806_0_3_5"/>
<dbReference type="GO" id="GO:0003700">
    <property type="term" value="F:DNA-binding transcription factor activity"/>
    <property type="evidence" value="ECO:0007669"/>
    <property type="project" value="InterPro"/>
</dbReference>
<sequence>MRDEAALFAALGDDTRLGLVARLGEGPSSIAGLTRGGDLTRQAVTKHLYVLERAGLVSCARLGRESLWELRRQRLEEARAFLDVMSQRWDDRLERLRVYVEDHKP</sequence>
<dbReference type="Gene3D" id="1.10.10.10">
    <property type="entry name" value="Winged helix-like DNA-binding domain superfamily/Winged helix DNA-binding domain"/>
    <property type="match status" value="1"/>
</dbReference>
<dbReference type="Proteomes" id="UP000006512">
    <property type="component" value="Unassembled WGS sequence"/>
</dbReference>
<dbReference type="PANTHER" id="PTHR38600:SF2">
    <property type="entry name" value="SLL0088 PROTEIN"/>
    <property type="match status" value="1"/>
</dbReference>
<evidence type="ECO:0000313" key="2">
    <source>
        <dbReference type="EMBL" id="EGF91926.1"/>
    </source>
</evidence>
<gene>
    <name evidence="2" type="ORF">ABI_03580</name>
</gene>
<accession>F4QJ95</accession>
<keyword evidence="3" id="KW-1185">Reference proteome</keyword>